<sequence>MEESDELQATITHYWDGRARAYDAHQLRDDRASADHAAWSRALTRALPDGPLDVLDVGTGSGYLAFLLADLRHRVTGIDLSSRMLALATDHARDRRAADQPTAAFVLGDAMAPAFSAQSFDAVVNRYVMWTLHDPFTALTRWRRLLRPGGRIVLIDAPWFPYGIEANTTEGFADHYGGTVAEQLPLAEATSIEDTVALVRRAGFQHVSATPLTEILELDATMGTVPGHHVQLQHLISGVAPEVVDGVGAHRDVAVSAVEALEEGIDGWTRAFAVCSDPTRLRLLVALHSAPEAAVSELAEAVGSTPNAVTQALRRLEDAGVAVPRRDGRHRRWRLIDDRIHQLLHHASAPHSSLHPEHP</sequence>
<keyword evidence="2" id="KW-0808">Transferase</keyword>
<dbReference type="NCBIfam" id="NF033788">
    <property type="entry name" value="HTH_metalloreg"/>
    <property type="match status" value="1"/>
</dbReference>
<dbReference type="InterPro" id="IPR036390">
    <property type="entry name" value="WH_DNA-bd_sf"/>
</dbReference>
<keyword evidence="6" id="KW-1185">Reference proteome</keyword>
<organism evidence="5 6">
    <name type="scientific">Brevibacterium yomogidense</name>
    <dbReference type="NCBI Taxonomy" id="946573"/>
    <lineage>
        <taxon>Bacteria</taxon>
        <taxon>Bacillati</taxon>
        <taxon>Actinomycetota</taxon>
        <taxon>Actinomycetes</taxon>
        <taxon>Micrococcales</taxon>
        <taxon>Brevibacteriaceae</taxon>
        <taxon>Brevibacterium</taxon>
    </lineage>
</organism>
<dbReference type="InterPro" id="IPR029063">
    <property type="entry name" value="SAM-dependent_MTases_sf"/>
</dbReference>
<evidence type="ECO:0000313" key="5">
    <source>
        <dbReference type="EMBL" id="SLM89079.1"/>
    </source>
</evidence>
<dbReference type="PRINTS" id="PR00778">
    <property type="entry name" value="HTHARSR"/>
</dbReference>
<dbReference type="Pfam" id="PF12840">
    <property type="entry name" value="HTH_20"/>
    <property type="match status" value="1"/>
</dbReference>
<evidence type="ECO:0000256" key="1">
    <source>
        <dbReference type="ARBA" id="ARBA00022603"/>
    </source>
</evidence>
<evidence type="ECO:0000256" key="2">
    <source>
        <dbReference type="ARBA" id="ARBA00022679"/>
    </source>
</evidence>
<dbReference type="InterPro" id="IPR036388">
    <property type="entry name" value="WH-like_DNA-bd_sf"/>
</dbReference>
<evidence type="ECO:0000313" key="6">
    <source>
        <dbReference type="Proteomes" id="UP000196581"/>
    </source>
</evidence>
<dbReference type="InterPro" id="IPR013216">
    <property type="entry name" value="Methyltransf_11"/>
</dbReference>
<dbReference type="InterPro" id="IPR011991">
    <property type="entry name" value="ArsR-like_HTH"/>
</dbReference>
<dbReference type="GO" id="GO:0003700">
    <property type="term" value="F:DNA-binding transcription factor activity"/>
    <property type="evidence" value="ECO:0007669"/>
    <property type="project" value="InterPro"/>
</dbReference>
<dbReference type="Gene3D" id="3.40.50.150">
    <property type="entry name" value="Vaccinia Virus protein VP39"/>
    <property type="match status" value="1"/>
</dbReference>
<accession>A0A1X6WUV4</accession>
<keyword evidence="3" id="KW-0949">S-adenosyl-L-methionine</keyword>
<dbReference type="Pfam" id="PF08241">
    <property type="entry name" value="Methyltransf_11"/>
    <property type="match status" value="1"/>
</dbReference>
<dbReference type="PANTHER" id="PTHR43464:SF19">
    <property type="entry name" value="UBIQUINONE BIOSYNTHESIS O-METHYLTRANSFERASE, MITOCHONDRIAL"/>
    <property type="match status" value="1"/>
</dbReference>
<gene>
    <name evidence="5" type="ORF">FM105_01135</name>
</gene>
<proteinExistence type="predicted"/>
<keyword evidence="1" id="KW-0489">Methyltransferase</keyword>
<dbReference type="PROSITE" id="PS50987">
    <property type="entry name" value="HTH_ARSR_2"/>
    <property type="match status" value="1"/>
</dbReference>
<dbReference type="GO" id="GO:0008757">
    <property type="term" value="F:S-adenosylmethionine-dependent methyltransferase activity"/>
    <property type="evidence" value="ECO:0007669"/>
    <property type="project" value="InterPro"/>
</dbReference>
<protein>
    <submittedName>
        <fullName evidence="5">ArsR-family protein transcriptional regulator</fullName>
    </submittedName>
</protein>
<evidence type="ECO:0000256" key="3">
    <source>
        <dbReference type="ARBA" id="ARBA00022691"/>
    </source>
</evidence>
<dbReference type="CDD" id="cd00090">
    <property type="entry name" value="HTH_ARSR"/>
    <property type="match status" value="1"/>
</dbReference>
<dbReference type="AlphaFoldDB" id="A0A1X6WUV4"/>
<dbReference type="PANTHER" id="PTHR43464">
    <property type="entry name" value="METHYLTRANSFERASE"/>
    <property type="match status" value="1"/>
</dbReference>
<evidence type="ECO:0000259" key="4">
    <source>
        <dbReference type="PROSITE" id="PS50987"/>
    </source>
</evidence>
<dbReference type="InterPro" id="IPR001845">
    <property type="entry name" value="HTH_ArsR_DNA-bd_dom"/>
</dbReference>
<dbReference type="GO" id="GO:0032259">
    <property type="term" value="P:methylation"/>
    <property type="evidence" value="ECO:0007669"/>
    <property type="project" value="UniProtKB-KW"/>
</dbReference>
<reference evidence="6" key="1">
    <citation type="submission" date="2017-02" db="EMBL/GenBank/DDBJ databases">
        <authorList>
            <person name="Dridi B."/>
        </authorList>
    </citation>
    <scope>NUCLEOTIDE SEQUENCE [LARGE SCALE GENOMIC DNA]</scope>
    <source>
        <strain evidence="6">B Co 03.10</strain>
    </source>
</reference>
<feature type="domain" description="HTH arsR-type" evidence="4">
    <location>
        <begin position="260"/>
        <end position="355"/>
    </location>
</feature>
<dbReference type="SUPFAM" id="SSF46785">
    <property type="entry name" value="Winged helix' DNA-binding domain"/>
    <property type="match status" value="1"/>
</dbReference>
<dbReference type="Gene3D" id="1.10.10.10">
    <property type="entry name" value="Winged helix-like DNA-binding domain superfamily/Winged helix DNA-binding domain"/>
    <property type="match status" value="1"/>
</dbReference>
<dbReference type="CDD" id="cd02440">
    <property type="entry name" value="AdoMet_MTases"/>
    <property type="match status" value="1"/>
</dbReference>
<dbReference type="EMBL" id="FWFF01000001">
    <property type="protein sequence ID" value="SLM89079.1"/>
    <property type="molecule type" value="Genomic_DNA"/>
</dbReference>
<name>A0A1X6WUV4_9MICO</name>
<dbReference type="SUPFAM" id="SSF53335">
    <property type="entry name" value="S-adenosyl-L-methionine-dependent methyltransferases"/>
    <property type="match status" value="1"/>
</dbReference>
<dbReference type="Proteomes" id="UP000196581">
    <property type="component" value="Unassembled WGS sequence"/>
</dbReference>
<dbReference type="SMART" id="SM00418">
    <property type="entry name" value="HTH_ARSR"/>
    <property type="match status" value="1"/>
</dbReference>